<dbReference type="HOGENOM" id="CLU_044629_0_0_1"/>
<dbReference type="SUPFAM" id="SSF82199">
    <property type="entry name" value="SET domain"/>
    <property type="match status" value="1"/>
</dbReference>
<dbReference type="InParanoid" id="A0A0C3CTY0"/>
<evidence type="ECO:0000313" key="2">
    <source>
        <dbReference type="Proteomes" id="UP000054321"/>
    </source>
</evidence>
<dbReference type="CDD" id="cd10527">
    <property type="entry name" value="SET_LSMT"/>
    <property type="match status" value="1"/>
</dbReference>
<dbReference type="OrthoDB" id="441812at2759"/>
<reference evidence="2" key="2">
    <citation type="submission" date="2015-01" db="EMBL/GenBank/DDBJ databases">
        <title>Evolutionary Origins and Diversification of the Mycorrhizal Mutualists.</title>
        <authorList>
            <consortium name="DOE Joint Genome Institute"/>
            <consortium name="Mycorrhizal Genomics Consortium"/>
            <person name="Kohler A."/>
            <person name="Kuo A."/>
            <person name="Nagy L.G."/>
            <person name="Floudas D."/>
            <person name="Copeland A."/>
            <person name="Barry K.W."/>
            <person name="Cichocki N."/>
            <person name="Veneault-Fourrey C."/>
            <person name="LaButti K."/>
            <person name="Lindquist E.A."/>
            <person name="Lipzen A."/>
            <person name="Lundell T."/>
            <person name="Morin E."/>
            <person name="Murat C."/>
            <person name="Riley R."/>
            <person name="Ohm R."/>
            <person name="Sun H."/>
            <person name="Tunlid A."/>
            <person name="Henrissat B."/>
            <person name="Grigoriev I.V."/>
            <person name="Hibbett D.S."/>
            <person name="Martin F."/>
        </authorList>
    </citation>
    <scope>NUCLEOTIDE SEQUENCE [LARGE SCALE GENOMIC DNA]</scope>
    <source>
        <strain evidence="2">Zn</strain>
    </source>
</reference>
<dbReference type="STRING" id="913774.A0A0C3CTY0"/>
<dbReference type="EMBL" id="KN832874">
    <property type="protein sequence ID" value="KIN02459.1"/>
    <property type="molecule type" value="Genomic_DNA"/>
</dbReference>
<dbReference type="PANTHER" id="PTHR13271:SF76">
    <property type="entry name" value="SET DOMAIN-CONTAINING PROTEIN 8"/>
    <property type="match status" value="1"/>
</dbReference>
<sequence length="481" mass="53611">MRRDQLPITALHAYAKLNDISFRGVGVQDLGTKGYGLAAERSLDSKDAIEPLNLLRIPHALILCAETVEEHAKFDHHFHDLLDAAGRKSFRGDALLFLLMQITIASSHQGQNVGLSNPWTEYCKLLPSVVPVPTMWMEEERDLLFMGTSLEFALNAKMVALSREFEALRENTAEISWCQKCWWVPNGLEFMDYVLVDAWYRSRSLELPNSGESMIPCLDMVNHSNEAVAFYEEIDNNDVALILHHGVKLDAGSEVTISYGTSKSKAEMLFSYGFIDGESNTKEMVLTLDTSPDDPLGKAKLAAFSRLPTLRICERDGIIAWDGPFLYLMCLNEEDGLDFGTLQETNGSCSKLRVFWQGSDVTDSTNAFESLISNHKHRDVFQLRVAVLLQDRIQDQANRLWGSEEIAQSKAASVHDAPGRADVLALRKTEAAILASAFAAVDTQKNKLLESEAVLLYLQSVNRGSEERHDAGESNGEDDFS</sequence>
<proteinExistence type="predicted"/>
<dbReference type="AlphaFoldDB" id="A0A0C3CTY0"/>
<dbReference type="GO" id="GO:0016279">
    <property type="term" value="F:protein-lysine N-methyltransferase activity"/>
    <property type="evidence" value="ECO:0007669"/>
    <property type="project" value="TreeGrafter"/>
</dbReference>
<keyword evidence="2" id="KW-1185">Reference proteome</keyword>
<organism evidence="1 2">
    <name type="scientific">Oidiodendron maius (strain Zn)</name>
    <dbReference type="NCBI Taxonomy" id="913774"/>
    <lineage>
        <taxon>Eukaryota</taxon>
        <taxon>Fungi</taxon>
        <taxon>Dikarya</taxon>
        <taxon>Ascomycota</taxon>
        <taxon>Pezizomycotina</taxon>
        <taxon>Leotiomycetes</taxon>
        <taxon>Leotiomycetes incertae sedis</taxon>
        <taxon>Myxotrichaceae</taxon>
        <taxon>Oidiodendron</taxon>
    </lineage>
</organism>
<dbReference type="InterPro" id="IPR050600">
    <property type="entry name" value="SETD3_SETD6_MTase"/>
</dbReference>
<dbReference type="InterPro" id="IPR046341">
    <property type="entry name" value="SET_dom_sf"/>
</dbReference>
<dbReference type="Gene3D" id="3.90.1410.10">
    <property type="entry name" value="set domain protein methyltransferase, domain 1"/>
    <property type="match status" value="1"/>
</dbReference>
<evidence type="ECO:0000313" key="1">
    <source>
        <dbReference type="EMBL" id="KIN02459.1"/>
    </source>
</evidence>
<dbReference type="Proteomes" id="UP000054321">
    <property type="component" value="Unassembled WGS sequence"/>
</dbReference>
<protein>
    <recommendedName>
        <fullName evidence="3">SET domain-containing protein</fullName>
    </recommendedName>
</protein>
<reference evidence="1 2" key="1">
    <citation type="submission" date="2014-04" db="EMBL/GenBank/DDBJ databases">
        <authorList>
            <consortium name="DOE Joint Genome Institute"/>
            <person name="Kuo A."/>
            <person name="Martino E."/>
            <person name="Perotto S."/>
            <person name="Kohler A."/>
            <person name="Nagy L.G."/>
            <person name="Floudas D."/>
            <person name="Copeland A."/>
            <person name="Barry K.W."/>
            <person name="Cichocki N."/>
            <person name="Veneault-Fourrey C."/>
            <person name="LaButti K."/>
            <person name="Lindquist E.A."/>
            <person name="Lipzen A."/>
            <person name="Lundell T."/>
            <person name="Morin E."/>
            <person name="Murat C."/>
            <person name="Sun H."/>
            <person name="Tunlid A."/>
            <person name="Henrissat B."/>
            <person name="Grigoriev I.V."/>
            <person name="Hibbett D.S."/>
            <person name="Martin F."/>
            <person name="Nordberg H.P."/>
            <person name="Cantor M.N."/>
            <person name="Hua S.X."/>
        </authorList>
    </citation>
    <scope>NUCLEOTIDE SEQUENCE [LARGE SCALE GENOMIC DNA]</scope>
    <source>
        <strain evidence="1 2">Zn</strain>
    </source>
</reference>
<dbReference type="PANTHER" id="PTHR13271">
    <property type="entry name" value="UNCHARACTERIZED PUTATIVE METHYLTRANSFERASE"/>
    <property type="match status" value="1"/>
</dbReference>
<dbReference type="GO" id="GO:0005634">
    <property type="term" value="C:nucleus"/>
    <property type="evidence" value="ECO:0007669"/>
    <property type="project" value="TreeGrafter"/>
</dbReference>
<evidence type="ECO:0008006" key="3">
    <source>
        <dbReference type="Google" id="ProtNLM"/>
    </source>
</evidence>
<name>A0A0C3CTY0_OIDMZ</name>
<gene>
    <name evidence="1" type="ORF">OIDMADRAFT_194870</name>
</gene>
<accession>A0A0C3CTY0</accession>